<keyword evidence="4 5" id="KW-0539">Nucleus</keyword>
<evidence type="ECO:0000256" key="5">
    <source>
        <dbReference type="PIRNR" id="PIRNR017302"/>
    </source>
</evidence>
<keyword evidence="8" id="KW-1185">Reference proteome</keyword>
<sequence>MSSGPPAAYKQPSRKGKKAWRKNVDVTKFNAGLEELRAEIIAGGVITEKPNDQLFSLDLSGDKGIVTRELKKQKLLKADEILTSRSAVPAVSSRKRYHDDDNNSSYNTVTDGVITSPKKKKKDYIPHKELQKLKKIAYGGTEVAVAKTQAVKLHDPWAEPVQEGEVVDPKFSFLDKEKEIKAPKTMKIAPVSLSATGKKLPAVKVPEGGISYNPHFEEWDDLLRKEGDKEVGAEKKRLKEEAEERERLARIAQIEAEELAKAAAGEEEEEEDNLEGDEGLKETFTKPRAVRKNRVQRNKEARLKEQALLKARLQQQKRQRQELENLRTIKLSIEAKEAARLEALAVTADEAGDSEKAEKIRRRKLGKAHLPPKPLELQLPSELSDCLRRLKPEGNLLKDRFRSFMERGILETRVMPVIAKKRKVTESEKWSYKDFR</sequence>
<dbReference type="OrthoDB" id="5072at2759"/>
<dbReference type="Pfam" id="PF07767">
    <property type="entry name" value="Nop53"/>
    <property type="match status" value="1"/>
</dbReference>
<dbReference type="FunCoup" id="A0A3N4MA93">
    <property type="interactions" value="609"/>
</dbReference>
<feature type="region of interest" description="Disordered" evidence="6">
    <location>
        <begin position="89"/>
        <end position="112"/>
    </location>
</feature>
<dbReference type="EMBL" id="ML121527">
    <property type="protein sequence ID" value="RPB29402.1"/>
    <property type="molecule type" value="Genomic_DNA"/>
</dbReference>
<dbReference type="STRING" id="1051890.A0A3N4MA93"/>
<evidence type="ECO:0000313" key="7">
    <source>
        <dbReference type="EMBL" id="RPB29402.1"/>
    </source>
</evidence>
<organism evidence="7 8">
    <name type="scientific">Terfezia boudieri ATCC MYA-4762</name>
    <dbReference type="NCBI Taxonomy" id="1051890"/>
    <lineage>
        <taxon>Eukaryota</taxon>
        <taxon>Fungi</taxon>
        <taxon>Dikarya</taxon>
        <taxon>Ascomycota</taxon>
        <taxon>Pezizomycotina</taxon>
        <taxon>Pezizomycetes</taxon>
        <taxon>Pezizales</taxon>
        <taxon>Pezizaceae</taxon>
        <taxon>Terfezia</taxon>
    </lineage>
</organism>
<feature type="region of interest" description="Disordered" evidence="6">
    <location>
        <begin position="260"/>
        <end position="298"/>
    </location>
</feature>
<dbReference type="InParanoid" id="A0A3N4MA93"/>
<keyword evidence="3 5" id="KW-0690">Ribosome biogenesis</keyword>
<evidence type="ECO:0000256" key="1">
    <source>
        <dbReference type="ARBA" id="ARBA00008838"/>
    </source>
</evidence>
<dbReference type="GO" id="GO:0005730">
    <property type="term" value="C:nucleolus"/>
    <property type="evidence" value="ECO:0007669"/>
    <property type="project" value="UniProtKB-SubCell"/>
</dbReference>
<feature type="region of interest" description="Disordered" evidence="6">
    <location>
        <begin position="1"/>
        <end position="21"/>
    </location>
</feature>
<feature type="compositionally biased region" description="Basic residues" evidence="6">
    <location>
        <begin position="12"/>
        <end position="21"/>
    </location>
</feature>
<comment type="function">
    <text evidence="5">May play a role in ribosome biogenesis.</text>
</comment>
<dbReference type="GO" id="GO:0006364">
    <property type="term" value="P:rRNA processing"/>
    <property type="evidence" value="ECO:0007669"/>
    <property type="project" value="TreeGrafter"/>
</dbReference>
<dbReference type="GO" id="GO:0000027">
    <property type="term" value="P:ribosomal large subunit assembly"/>
    <property type="evidence" value="ECO:0007669"/>
    <property type="project" value="UniProtKB-UniRule"/>
</dbReference>
<comment type="similarity">
    <text evidence="1 5">Belongs to the NOP53 family.</text>
</comment>
<name>A0A3N4MA93_9PEZI</name>
<protein>
    <recommendedName>
        <fullName evidence="2 5">Ribosome biogenesis protein NOP53</fullName>
    </recommendedName>
</protein>
<dbReference type="AlphaFoldDB" id="A0A3N4MA93"/>
<evidence type="ECO:0000256" key="3">
    <source>
        <dbReference type="ARBA" id="ARBA00022517"/>
    </source>
</evidence>
<evidence type="ECO:0000256" key="6">
    <source>
        <dbReference type="SAM" id="MobiDB-lite"/>
    </source>
</evidence>
<dbReference type="GO" id="GO:0008097">
    <property type="term" value="F:5S rRNA binding"/>
    <property type="evidence" value="ECO:0007669"/>
    <property type="project" value="TreeGrafter"/>
</dbReference>
<comment type="subcellular location">
    <subcellularLocation>
        <location evidence="5">Nucleus</location>
        <location evidence="5">Nucleolus</location>
    </subcellularLocation>
    <subcellularLocation>
        <location evidence="5">Nucleus</location>
        <location evidence="5">Nucleoplasm</location>
    </subcellularLocation>
</comment>
<gene>
    <name evidence="7" type="ORF">L211DRAFT_799688</name>
</gene>
<dbReference type="PANTHER" id="PTHR14211">
    <property type="entry name" value="GLIOMA SUPPRESSOR CANDIDATE REGION GENE 2"/>
    <property type="match status" value="1"/>
</dbReference>
<evidence type="ECO:0000256" key="2">
    <source>
        <dbReference type="ARBA" id="ARBA00018339"/>
    </source>
</evidence>
<dbReference type="GO" id="GO:0005654">
    <property type="term" value="C:nucleoplasm"/>
    <property type="evidence" value="ECO:0007669"/>
    <property type="project" value="UniProtKB-SubCell"/>
</dbReference>
<dbReference type="PIRSF" id="PIRSF017302">
    <property type="entry name" value="Gltscr2"/>
    <property type="match status" value="1"/>
</dbReference>
<proteinExistence type="inferred from homology"/>
<evidence type="ECO:0000313" key="8">
    <source>
        <dbReference type="Proteomes" id="UP000267821"/>
    </source>
</evidence>
<accession>A0A3N4MA93</accession>
<dbReference type="PANTHER" id="PTHR14211:SF7">
    <property type="entry name" value="RIBOSOME BIOGENESIS PROTEIN NOP53"/>
    <property type="match status" value="1"/>
</dbReference>
<dbReference type="InterPro" id="IPR011687">
    <property type="entry name" value="Nop53/GLTSCR2"/>
</dbReference>
<dbReference type="Proteomes" id="UP000267821">
    <property type="component" value="Unassembled WGS sequence"/>
</dbReference>
<feature type="compositionally biased region" description="Acidic residues" evidence="6">
    <location>
        <begin position="265"/>
        <end position="277"/>
    </location>
</feature>
<evidence type="ECO:0000256" key="4">
    <source>
        <dbReference type="ARBA" id="ARBA00023242"/>
    </source>
</evidence>
<reference evidence="7 8" key="1">
    <citation type="journal article" date="2018" name="Nat. Ecol. Evol.">
        <title>Pezizomycetes genomes reveal the molecular basis of ectomycorrhizal truffle lifestyle.</title>
        <authorList>
            <person name="Murat C."/>
            <person name="Payen T."/>
            <person name="Noel B."/>
            <person name="Kuo A."/>
            <person name="Morin E."/>
            <person name="Chen J."/>
            <person name="Kohler A."/>
            <person name="Krizsan K."/>
            <person name="Balestrini R."/>
            <person name="Da Silva C."/>
            <person name="Montanini B."/>
            <person name="Hainaut M."/>
            <person name="Levati E."/>
            <person name="Barry K.W."/>
            <person name="Belfiori B."/>
            <person name="Cichocki N."/>
            <person name="Clum A."/>
            <person name="Dockter R.B."/>
            <person name="Fauchery L."/>
            <person name="Guy J."/>
            <person name="Iotti M."/>
            <person name="Le Tacon F."/>
            <person name="Lindquist E.A."/>
            <person name="Lipzen A."/>
            <person name="Malagnac F."/>
            <person name="Mello A."/>
            <person name="Molinier V."/>
            <person name="Miyauchi S."/>
            <person name="Poulain J."/>
            <person name="Riccioni C."/>
            <person name="Rubini A."/>
            <person name="Sitrit Y."/>
            <person name="Splivallo R."/>
            <person name="Traeger S."/>
            <person name="Wang M."/>
            <person name="Zifcakova L."/>
            <person name="Wipf D."/>
            <person name="Zambonelli A."/>
            <person name="Paolocci F."/>
            <person name="Nowrousian M."/>
            <person name="Ottonello S."/>
            <person name="Baldrian P."/>
            <person name="Spatafora J.W."/>
            <person name="Henrissat B."/>
            <person name="Nagy L.G."/>
            <person name="Aury J.M."/>
            <person name="Wincker P."/>
            <person name="Grigoriev I.V."/>
            <person name="Bonfante P."/>
            <person name="Martin F.M."/>
        </authorList>
    </citation>
    <scope>NUCLEOTIDE SEQUENCE [LARGE SCALE GENOMIC DNA]</scope>
    <source>
        <strain evidence="7 8">ATCC MYA-4762</strain>
    </source>
</reference>